<evidence type="ECO:0000256" key="14">
    <source>
        <dbReference type="PIRSR" id="PIRSR002811-1"/>
    </source>
</evidence>
<dbReference type="Pfam" id="PF13155">
    <property type="entry name" value="Toprim_2"/>
    <property type="match status" value="1"/>
</dbReference>
<feature type="domain" description="Toprim" evidence="15">
    <location>
        <begin position="252"/>
        <end position="333"/>
    </location>
</feature>
<comment type="catalytic activity">
    <reaction evidence="12">
        <text>ssDNA + n NTP = ssDNA/pppN(pN)n-1 hybrid + (n-1) diphosphate.</text>
        <dbReference type="EC" id="2.7.7.101"/>
    </reaction>
</comment>
<dbReference type="GO" id="GO:0003677">
    <property type="term" value="F:DNA binding"/>
    <property type="evidence" value="ECO:0007669"/>
    <property type="project" value="UniProtKB-KW"/>
</dbReference>
<dbReference type="PIRSF" id="PIRSF002811">
    <property type="entry name" value="DnaG"/>
    <property type="match status" value="1"/>
</dbReference>
<evidence type="ECO:0000259" key="15">
    <source>
        <dbReference type="PROSITE" id="PS50880"/>
    </source>
</evidence>
<dbReference type="Proteomes" id="UP000075531">
    <property type="component" value="Unassembled WGS sequence"/>
</dbReference>
<dbReference type="InterPro" id="IPR006295">
    <property type="entry name" value="DNA_primase_DnaG"/>
</dbReference>
<dbReference type="GO" id="GO:0005737">
    <property type="term" value="C:cytoplasm"/>
    <property type="evidence" value="ECO:0007669"/>
    <property type="project" value="TreeGrafter"/>
</dbReference>
<dbReference type="Pfam" id="PF08275">
    <property type="entry name" value="DNAG_N"/>
    <property type="match status" value="1"/>
</dbReference>
<dbReference type="PANTHER" id="PTHR30313:SF2">
    <property type="entry name" value="DNA PRIMASE"/>
    <property type="match status" value="1"/>
</dbReference>
<dbReference type="Gene3D" id="3.40.1360.10">
    <property type="match status" value="1"/>
</dbReference>
<dbReference type="Pfam" id="PF00772">
    <property type="entry name" value="DnaB"/>
    <property type="match status" value="1"/>
</dbReference>
<dbReference type="InterPro" id="IPR002694">
    <property type="entry name" value="Znf_CHC2"/>
</dbReference>
<dbReference type="GO" id="GO:1990077">
    <property type="term" value="C:primosome complex"/>
    <property type="evidence" value="ECO:0007669"/>
    <property type="project" value="UniProtKB-KW"/>
</dbReference>
<dbReference type="GO" id="GO:0000428">
    <property type="term" value="C:DNA-directed RNA polymerase complex"/>
    <property type="evidence" value="ECO:0007669"/>
    <property type="project" value="UniProtKB-KW"/>
</dbReference>
<feature type="zinc finger region" description="CHC2-type" evidence="12 14">
    <location>
        <begin position="37"/>
        <end position="61"/>
    </location>
</feature>
<dbReference type="CDD" id="cd03364">
    <property type="entry name" value="TOPRIM_DnaG_primases"/>
    <property type="match status" value="1"/>
</dbReference>
<evidence type="ECO:0000256" key="6">
    <source>
        <dbReference type="ARBA" id="ARBA00022723"/>
    </source>
</evidence>
<dbReference type="HAMAP" id="MF_00974">
    <property type="entry name" value="DNA_primase_DnaG"/>
    <property type="match status" value="1"/>
</dbReference>
<dbReference type="PATRIC" id="fig|1121338.3.peg.2279"/>
<keyword evidence="11 12" id="KW-0804">Transcription</keyword>
<dbReference type="InterPro" id="IPR016136">
    <property type="entry name" value="DNA_helicase_N/primase_C"/>
</dbReference>
<dbReference type="PROSITE" id="PS50880">
    <property type="entry name" value="TOPRIM"/>
    <property type="match status" value="1"/>
</dbReference>
<dbReference type="FunFam" id="3.90.580.10:FF:000001">
    <property type="entry name" value="DNA primase"/>
    <property type="match status" value="1"/>
</dbReference>
<dbReference type="SUPFAM" id="SSF56731">
    <property type="entry name" value="DNA primase core"/>
    <property type="match status" value="1"/>
</dbReference>
<dbReference type="Gene3D" id="3.90.980.10">
    <property type="entry name" value="DNA primase, catalytic core, N-terminal domain"/>
    <property type="match status" value="1"/>
</dbReference>
<evidence type="ECO:0000256" key="11">
    <source>
        <dbReference type="ARBA" id="ARBA00023163"/>
    </source>
</evidence>
<keyword evidence="10 12" id="KW-0238">DNA-binding</keyword>
<evidence type="ECO:0000256" key="5">
    <source>
        <dbReference type="ARBA" id="ARBA00022705"/>
    </source>
</evidence>
<dbReference type="STRING" id="1121338.CLTEP_21850"/>
<keyword evidence="6 12" id="KW-0479">Metal-binding</keyword>
<evidence type="ECO:0000256" key="3">
    <source>
        <dbReference type="ARBA" id="ARBA00022679"/>
    </source>
</evidence>
<dbReference type="SUPFAM" id="SSF48024">
    <property type="entry name" value="N-terminal domain of DnaB helicase"/>
    <property type="match status" value="1"/>
</dbReference>
<accession>A0A151AZ14</accession>
<keyword evidence="5 12" id="KW-0235">DNA replication</keyword>
<keyword evidence="3 12" id="KW-0808">Transferase</keyword>
<dbReference type="EMBL" id="LTBA01000035">
    <property type="protein sequence ID" value="KYH32876.1"/>
    <property type="molecule type" value="Genomic_DNA"/>
</dbReference>
<dbReference type="GO" id="GO:0006269">
    <property type="term" value="P:DNA replication, synthesis of primer"/>
    <property type="evidence" value="ECO:0007669"/>
    <property type="project" value="UniProtKB-UniRule"/>
</dbReference>
<dbReference type="GO" id="GO:0005524">
    <property type="term" value="F:ATP binding"/>
    <property type="evidence" value="ECO:0007669"/>
    <property type="project" value="InterPro"/>
</dbReference>
<comment type="cofactor">
    <cofactor evidence="12 13 14">
        <name>Zn(2+)</name>
        <dbReference type="ChEBI" id="CHEBI:29105"/>
    </cofactor>
    <text evidence="12 13 14">Binds 1 zinc ion per monomer.</text>
</comment>
<comment type="function">
    <text evidence="12 13">RNA polymerase that catalyzes the synthesis of short RNA molecules used as primers for DNA polymerase during DNA replication.</text>
</comment>
<dbReference type="SUPFAM" id="SSF57783">
    <property type="entry name" value="Zinc beta-ribbon"/>
    <property type="match status" value="1"/>
</dbReference>
<evidence type="ECO:0000256" key="2">
    <source>
        <dbReference type="ARBA" id="ARBA00022515"/>
    </source>
</evidence>
<dbReference type="RefSeq" id="WP_066826639.1">
    <property type="nucleotide sequence ID" value="NZ_LTBA01000035.1"/>
</dbReference>
<dbReference type="OrthoDB" id="9803773at2"/>
<proteinExistence type="inferred from homology"/>
<organism evidence="16 17">
    <name type="scientific">Clostridium tepidiprofundi DSM 19306</name>
    <dbReference type="NCBI Taxonomy" id="1121338"/>
    <lineage>
        <taxon>Bacteria</taxon>
        <taxon>Bacillati</taxon>
        <taxon>Bacillota</taxon>
        <taxon>Clostridia</taxon>
        <taxon>Eubacteriales</taxon>
        <taxon>Clostridiaceae</taxon>
        <taxon>Clostridium</taxon>
    </lineage>
</organism>
<comment type="caution">
    <text evidence="16">The sequence shown here is derived from an EMBL/GenBank/DDBJ whole genome shotgun (WGS) entry which is preliminary data.</text>
</comment>
<evidence type="ECO:0000256" key="4">
    <source>
        <dbReference type="ARBA" id="ARBA00022695"/>
    </source>
</evidence>
<dbReference type="InterPro" id="IPR006171">
    <property type="entry name" value="TOPRIM_dom"/>
</dbReference>
<dbReference type="GO" id="GO:0008270">
    <property type="term" value="F:zinc ion binding"/>
    <property type="evidence" value="ECO:0007669"/>
    <property type="project" value="UniProtKB-UniRule"/>
</dbReference>
<dbReference type="NCBIfam" id="TIGR01391">
    <property type="entry name" value="dnaG"/>
    <property type="match status" value="1"/>
</dbReference>
<reference evidence="16 17" key="1">
    <citation type="submission" date="2016-02" db="EMBL/GenBank/DDBJ databases">
        <title>Genome sequence of Clostridium tepidiprofundi DSM 19306.</title>
        <authorList>
            <person name="Poehlein A."/>
            <person name="Daniel R."/>
        </authorList>
    </citation>
    <scope>NUCLEOTIDE SEQUENCE [LARGE SCALE GENOMIC DNA]</scope>
    <source>
        <strain evidence="16 17">DSM 19306</strain>
    </source>
</reference>
<dbReference type="PANTHER" id="PTHR30313">
    <property type="entry name" value="DNA PRIMASE"/>
    <property type="match status" value="1"/>
</dbReference>
<dbReference type="GO" id="GO:0003899">
    <property type="term" value="F:DNA-directed RNA polymerase activity"/>
    <property type="evidence" value="ECO:0007669"/>
    <property type="project" value="UniProtKB-UniRule"/>
</dbReference>
<keyword evidence="7 12" id="KW-0863">Zinc-finger</keyword>
<sequence>MISEEIIDKIKYENDIVDVISENVRLKRIGRNYVGLCPFHHEKTPSFYVSPQKQIFKCFGCGEAGNVITFIMKLQNKSFPEACEYLAKRANIDIPADNNKVLSLQKSRYDKMYSLNVEAARFFFRNLKKNIAAKNYLLNRGITEKTINKFGLGYALDDWNSLFNYLKSKGYSELDMVSAGLISKNSRGNFYDLFKNRVMFPVFNTRGKVIGFGGRVLNDAKPKYLNSPETLLFKKGTNLYGLNFAIKSNNTKQIIIVEGYMDCISLHQYGITNAVASLGTALTSKHAKLLKRYTDDIIISYDADAAGQAATLRGLEILKEEGFNIKVLTVPMGKDPDEFIKSNGADAFLKLVEGALPLIEYRIERASQGIDLKNREHLIKYIERVSKIIVGLDPIEKDVYIKKISENTGVSQQAIYDIINTQIQKNVKNPQKMNSNIDFRQKLYLEPLYIKAERSLLKLMLNKEANEYIKSKMSSEEFISDAHRRIFELIVECASECNDINPKKIESKCYDTEMVKEWIYISEINIIAEDDDLTAYIDDCINEITKFKLEESRKKVMANIKDLESKGMFKESIEQAQRLMEIEKKLLEIKSGERRE</sequence>
<evidence type="ECO:0000256" key="8">
    <source>
        <dbReference type="ARBA" id="ARBA00022833"/>
    </source>
</evidence>
<evidence type="ECO:0000256" key="1">
    <source>
        <dbReference type="ARBA" id="ARBA00022478"/>
    </source>
</evidence>
<evidence type="ECO:0000313" key="16">
    <source>
        <dbReference type="EMBL" id="KYH32876.1"/>
    </source>
</evidence>
<dbReference type="InterPro" id="IPR013264">
    <property type="entry name" value="DNAG_N"/>
</dbReference>
<dbReference type="SMART" id="SM00400">
    <property type="entry name" value="ZnF_CHCC"/>
    <property type="match status" value="1"/>
</dbReference>
<dbReference type="InterPro" id="IPR030846">
    <property type="entry name" value="DnaG_bac"/>
</dbReference>
<dbReference type="FunFam" id="3.40.1360.10:FF:000002">
    <property type="entry name" value="DNA primase"/>
    <property type="match status" value="1"/>
</dbReference>
<dbReference type="SMART" id="SM00493">
    <property type="entry name" value="TOPRIM"/>
    <property type="match status" value="1"/>
</dbReference>
<dbReference type="InterPro" id="IPR007693">
    <property type="entry name" value="DNA_helicase_DnaB-like_N"/>
</dbReference>
<keyword evidence="17" id="KW-1185">Reference proteome</keyword>
<dbReference type="EC" id="2.7.7.101" evidence="12"/>
<comment type="subunit">
    <text evidence="12">Monomer. Interacts with DnaB.</text>
</comment>
<dbReference type="InterPro" id="IPR034151">
    <property type="entry name" value="TOPRIM_DnaG_bac"/>
</dbReference>
<dbReference type="GO" id="GO:0003678">
    <property type="term" value="F:DNA helicase activity"/>
    <property type="evidence" value="ECO:0007669"/>
    <property type="project" value="InterPro"/>
</dbReference>
<dbReference type="InterPro" id="IPR050219">
    <property type="entry name" value="DnaG_primase"/>
</dbReference>
<evidence type="ECO:0000256" key="10">
    <source>
        <dbReference type="ARBA" id="ARBA00023125"/>
    </source>
</evidence>
<keyword evidence="8 12" id="KW-0862">Zinc</keyword>
<dbReference type="InterPro" id="IPR019475">
    <property type="entry name" value="DNA_primase_DnaB-bd"/>
</dbReference>
<dbReference type="Gene3D" id="3.90.580.10">
    <property type="entry name" value="Zinc finger, CHC2-type domain"/>
    <property type="match status" value="1"/>
</dbReference>
<dbReference type="InterPro" id="IPR036185">
    <property type="entry name" value="DNA_heli_DnaB-like_N_sf"/>
</dbReference>
<keyword evidence="2 12" id="KW-0639">Primosome</keyword>
<name>A0A151AZ14_9CLOT</name>
<evidence type="ECO:0000256" key="12">
    <source>
        <dbReference type="HAMAP-Rule" id="MF_00974"/>
    </source>
</evidence>
<dbReference type="InterPro" id="IPR036977">
    <property type="entry name" value="DNA_primase_Znf_CHC2"/>
</dbReference>
<dbReference type="Gene3D" id="1.10.860.10">
    <property type="entry name" value="DNAb Helicase, Chain A"/>
    <property type="match status" value="1"/>
</dbReference>
<gene>
    <name evidence="12 16" type="primary">dnaG</name>
    <name evidence="16" type="ORF">CLTEP_21850</name>
</gene>
<dbReference type="FunFam" id="3.90.980.10:FF:000001">
    <property type="entry name" value="DNA primase"/>
    <property type="match status" value="1"/>
</dbReference>
<dbReference type="AlphaFoldDB" id="A0A151AZ14"/>
<protein>
    <recommendedName>
        <fullName evidence="12 13">DNA primase</fullName>
        <ecNumber evidence="12">2.7.7.101</ecNumber>
    </recommendedName>
</protein>
<keyword evidence="1 12" id="KW-0240">DNA-directed RNA polymerase</keyword>
<dbReference type="Pfam" id="PF10410">
    <property type="entry name" value="DnaB_bind"/>
    <property type="match status" value="1"/>
</dbReference>
<comment type="similarity">
    <text evidence="12 13">Belongs to the DnaG primase family.</text>
</comment>
<keyword evidence="4 12" id="KW-0548">Nucleotidyltransferase</keyword>
<evidence type="ECO:0000256" key="13">
    <source>
        <dbReference type="PIRNR" id="PIRNR002811"/>
    </source>
</evidence>
<evidence type="ECO:0000313" key="17">
    <source>
        <dbReference type="Proteomes" id="UP000075531"/>
    </source>
</evidence>
<comment type="domain">
    <text evidence="12">Contains an N-terminal zinc-binding domain, a central core domain that contains the primase activity, and a C-terminal DnaB-binding domain.</text>
</comment>
<evidence type="ECO:0000256" key="9">
    <source>
        <dbReference type="ARBA" id="ARBA00022842"/>
    </source>
</evidence>
<keyword evidence="9" id="KW-0460">Magnesium</keyword>
<evidence type="ECO:0000256" key="7">
    <source>
        <dbReference type="ARBA" id="ARBA00022771"/>
    </source>
</evidence>
<dbReference type="InterPro" id="IPR037068">
    <property type="entry name" value="DNA_primase_core_N_sf"/>
</dbReference>
<dbReference type="Pfam" id="PF01807">
    <property type="entry name" value="Zn_ribbon_DnaG"/>
    <property type="match status" value="1"/>
</dbReference>